<dbReference type="InterPro" id="IPR036179">
    <property type="entry name" value="Ig-like_dom_sf"/>
</dbReference>
<evidence type="ECO:0000313" key="7">
    <source>
        <dbReference type="Proteomes" id="UP000192247"/>
    </source>
</evidence>
<evidence type="ECO:0000256" key="3">
    <source>
        <dbReference type="SAM" id="Phobius"/>
    </source>
</evidence>
<dbReference type="PANTHER" id="PTHR23278:SF19">
    <property type="entry name" value="OBSCURIN"/>
    <property type="match status" value="1"/>
</dbReference>
<dbReference type="OrthoDB" id="6250964at2759"/>
<feature type="compositionally biased region" description="Polar residues" evidence="2">
    <location>
        <begin position="85"/>
        <end position="97"/>
    </location>
</feature>
<feature type="domain" description="Fibronectin type-III" evidence="5">
    <location>
        <begin position="328"/>
        <end position="432"/>
    </location>
</feature>
<dbReference type="STRING" id="418985.A0A1V9XN38"/>
<evidence type="ECO:0000256" key="2">
    <source>
        <dbReference type="SAM" id="MobiDB-lite"/>
    </source>
</evidence>
<name>A0A1V9XN38_9ACAR</name>
<comment type="caution">
    <text evidence="6">The sequence shown here is derived from an EMBL/GenBank/DDBJ whole genome shotgun (WGS) entry which is preliminary data.</text>
</comment>
<feature type="compositionally biased region" description="Polar residues" evidence="2">
    <location>
        <begin position="61"/>
        <end position="70"/>
    </location>
</feature>
<protein>
    <recommendedName>
        <fullName evidence="8">Nephrin-like</fullName>
    </recommendedName>
</protein>
<reference evidence="6 7" key="1">
    <citation type="journal article" date="2017" name="Gigascience">
        <title>Draft genome of the honey bee ectoparasitic mite, Tropilaelaps mercedesae, is shaped by the parasitic life history.</title>
        <authorList>
            <person name="Dong X."/>
            <person name="Armstrong S.D."/>
            <person name="Xia D."/>
            <person name="Makepeace B.L."/>
            <person name="Darby A.C."/>
            <person name="Kadowaki T."/>
        </authorList>
    </citation>
    <scope>NUCLEOTIDE SEQUENCE [LARGE SCALE GENOMIC DNA]</scope>
    <source>
        <strain evidence="6">Wuxi-XJTLU</strain>
    </source>
</reference>
<evidence type="ECO:0000259" key="4">
    <source>
        <dbReference type="PROSITE" id="PS50835"/>
    </source>
</evidence>
<dbReference type="InterPro" id="IPR007110">
    <property type="entry name" value="Ig-like_dom"/>
</dbReference>
<evidence type="ECO:0000259" key="5">
    <source>
        <dbReference type="PROSITE" id="PS50853"/>
    </source>
</evidence>
<sequence>SSTRVEKNFASDLGQTALARSSSSSWYSSTVDFVPGPEDDGKMLTCRAHNPAMPSIHHTQHSSTHFNVPETSDYADTKGNDGAGHTTSFRSSTTPNNSIDDGIKLHVQYVPQLTVRLGKKLRYSHIREGSDVFLECDVKANPPIIEMGWRFEGKELIPSSENAHGRKRIVIAKHSLVLQNVTRHNRGQYTCTGTNAAGKGESPAFQLRIKYEPRCVPGQRQVYGAAKNEAVRLSCELESDPEEVTFKWKARNAKGKISASSSLFDEDKLLPDSLSQDHHGVVHSEGTRSWLTLVPRTEGDYGMVICWGRNSIGVQKEPCVFTLIPAGPPGPVRNCSVARKSEDSITIACLEGYDGGAEFGQKFYMEVHDSANQNRMLIANVSSIGLPGTPARPLLTAGGLLPSTSYVCTFYAANERGISQPTILVVSTIPKPLTLSAKGSSLLHLLDLGRLNPSKNPVGLSAIIVSLVVVVAVLVLIILHTRRLVKARRFIKGNSGKLSKNKKRALRLAPQGDRIENNEDESAVPLRDSMKEREQILNFKNFAKDIEDDGMCPDIIPGNRFSASPLADTSDTTKLMKRSKVPPSSIILAESSFISKSSSTSASTVFSPLHDIISPINVQNSNGIAAHTSKTTTLWSPRASSADYWRPPNGIARSQIGQDSTKYSGSYSSLGRGSWDFANQQQSRSSLPSSVSYQHIVTLPRRTTVHHSRGDQVTQAVPASWISGLTKNVTFDMTTMSHPYAWIDGKCSLTLSRGTHQSPRGASSEGHQLAATLGNSCPFHGGTAVQTTLHEVPFSASSCMSERASSEAHRRDLHFNRAKLQLLTMAEPQRSALQRTDALTASSTTATTTALTPNITMAITAINTASTALSTEPTTTLTTSIAAASAIATFVSAASATLSTTSRLQQQKVHN</sequence>
<dbReference type="EMBL" id="MNPL01007427">
    <property type="protein sequence ID" value="OQR74768.1"/>
    <property type="molecule type" value="Genomic_DNA"/>
</dbReference>
<feature type="region of interest" description="Disordered" evidence="2">
    <location>
        <begin position="54"/>
        <end position="97"/>
    </location>
</feature>
<dbReference type="SUPFAM" id="SSF48726">
    <property type="entry name" value="Immunoglobulin"/>
    <property type="match status" value="2"/>
</dbReference>
<organism evidence="6 7">
    <name type="scientific">Tropilaelaps mercedesae</name>
    <dbReference type="NCBI Taxonomy" id="418985"/>
    <lineage>
        <taxon>Eukaryota</taxon>
        <taxon>Metazoa</taxon>
        <taxon>Ecdysozoa</taxon>
        <taxon>Arthropoda</taxon>
        <taxon>Chelicerata</taxon>
        <taxon>Arachnida</taxon>
        <taxon>Acari</taxon>
        <taxon>Parasitiformes</taxon>
        <taxon>Mesostigmata</taxon>
        <taxon>Gamasina</taxon>
        <taxon>Dermanyssoidea</taxon>
        <taxon>Laelapidae</taxon>
        <taxon>Tropilaelaps</taxon>
    </lineage>
</organism>
<dbReference type="InterPro" id="IPR003599">
    <property type="entry name" value="Ig_sub"/>
</dbReference>
<feature type="domain" description="Ig-like" evidence="4">
    <location>
        <begin position="213"/>
        <end position="306"/>
    </location>
</feature>
<dbReference type="PANTHER" id="PTHR23278">
    <property type="entry name" value="SIDESTEP PROTEIN"/>
    <property type="match status" value="1"/>
</dbReference>
<dbReference type="GO" id="GO:0009653">
    <property type="term" value="P:anatomical structure morphogenesis"/>
    <property type="evidence" value="ECO:0007669"/>
    <property type="project" value="UniProtKB-ARBA"/>
</dbReference>
<dbReference type="InterPro" id="IPR003961">
    <property type="entry name" value="FN3_dom"/>
</dbReference>
<dbReference type="InParanoid" id="A0A1V9XN38"/>
<keyword evidence="1" id="KW-0677">Repeat</keyword>
<dbReference type="SMART" id="SM00408">
    <property type="entry name" value="IGc2"/>
    <property type="match status" value="2"/>
</dbReference>
<dbReference type="PROSITE" id="PS50835">
    <property type="entry name" value="IG_LIKE"/>
    <property type="match status" value="2"/>
</dbReference>
<evidence type="ECO:0000256" key="1">
    <source>
        <dbReference type="ARBA" id="ARBA00022737"/>
    </source>
</evidence>
<accession>A0A1V9XN38</accession>
<dbReference type="Proteomes" id="UP000192247">
    <property type="component" value="Unassembled WGS sequence"/>
</dbReference>
<dbReference type="InterPro" id="IPR013098">
    <property type="entry name" value="Ig_I-set"/>
</dbReference>
<dbReference type="SMART" id="SM00409">
    <property type="entry name" value="IG"/>
    <property type="match status" value="2"/>
</dbReference>
<dbReference type="InterPro" id="IPR013783">
    <property type="entry name" value="Ig-like_fold"/>
</dbReference>
<gene>
    <name evidence="6" type="ORF">BIW11_08858</name>
</gene>
<dbReference type="AlphaFoldDB" id="A0A1V9XN38"/>
<feature type="domain" description="Ig-like" evidence="4">
    <location>
        <begin position="111"/>
        <end position="208"/>
    </location>
</feature>
<dbReference type="GO" id="GO:0030154">
    <property type="term" value="P:cell differentiation"/>
    <property type="evidence" value="ECO:0007669"/>
    <property type="project" value="UniProtKB-ARBA"/>
</dbReference>
<proteinExistence type="predicted"/>
<keyword evidence="3" id="KW-1133">Transmembrane helix</keyword>
<dbReference type="Gene3D" id="2.60.40.10">
    <property type="entry name" value="Immunoglobulins"/>
    <property type="match status" value="4"/>
</dbReference>
<keyword evidence="3" id="KW-0472">Membrane</keyword>
<feature type="transmembrane region" description="Helical" evidence="3">
    <location>
        <begin position="458"/>
        <end position="479"/>
    </location>
</feature>
<evidence type="ECO:0000313" key="6">
    <source>
        <dbReference type="EMBL" id="OQR74768.1"/>
    </source>
</evidence>
<feature type="non-terminal residue" evidence="6">
    <location>
        <position position="1"/>
    </location>
</feature>
<keyword evidence="7" id="KW-1185">Reference proteome</keyword>
<dbReference type="Pfam" id="PF07679">
    <property type="entry name" value="I-set"/>
    <property type="match status" value="1"/>
</dbReference>
<keyword evidence="3" id="KW-0812">Transmembrane</keyword>
<dbReference type="InterPro" id="IPR003598">
    <property type="entry name" value="Ig_sub2"/>
</dbReference>
<dbReference type="SUPFAM" id="SSF49265">
    <property type="entry name" value="Fibronectin type III"/>
    <property type="match status" value="1"/>
</dbReference>
<dbReference type="PROSITE" id="PS50853">
    <property type="entry name" value="FN3"/>
    <property type="match status" value="1"/>
</dbReference>
<dbReference type="InterPro" id="IPR036116">
    <property type="entry name" value="FN3_sf"/>
</dbReference>
<evidence type="ECO:0008006" key="8">
    <source>
        <dbReference type="Google" id="ProtNLM"/>
    </source>
</evidence>